<reference evidence="2" key="1">
    <citation type="submission" date="2021-01" db="EMBL/GenBank/DDBJ databases">
        <title>Fulvivirga kasyanovii gen. nov., sp nov., a novel member of the phylum Bacteroidetes isolated from seawater in a mussel farm.</title>
        <authorList>
            <person name="Zhao L.-H."/>
            <person name="Wang Z.-J."/>
        </authorList>
    </citation>
    <scope>NUCLEOTIDE SEQUENCE</scope>
    <source>
        <strain evidence="2">29W222</strain>
    </source>
</reference>
<feature type="transmembrane region" description="Helical" evidence="1">
    <location>
        <begin position="38"/>
        <end position="61"/>
    </location>
</feature>
<feature type="transmembrane region" description="Helical" evidence="1">
    <location>
        <begin position="6"/>
        <end position="26"/>
    </location>
</feature>
<keyword evidence="1" id="KW-1133">Transmembrane helix</keyword>
<gene>
    <name evidence="2" type="ORF">JMN32_23980</name>
</gene>
<accession>A0A937G2B9</accession>
<sequence length="87" mass="9894">MIVNYILINAGFVLVGFLLSYVFNFARWFSLDHAHDMGLGNLFLSTSLFAILGFVITGYLFYDHRVLLIISCVAIVGLVLFLWRLFA</sequence>
<keyword evidence="1" id="KW-0812">Transmembrane</keyword>
<organism evidence="2 3">
    <name type="scientific">Fulvivirga marina</name>
    <dbReference type="NCBI Taxonomy" id="2494733"/>
    <lineage>
        <taxon>Bacteria</taxon>
        <taxon>Pseudomonadati</taxon>
        <taxon>Bacteroidota</taxon>
        <taxon>Cytophagia</taxon>
        <taxon>Cytophagales</taxon>
        <taxon>Fulvivirgaceae</taxon>
        <taxon>Fulvivirga</taxon>
    </lineage>
</organism>
<dbReference type="RefSeq" id="WP_202858918.1">
    <property type="nucleotide sequence ID" value="NZ_JAEUGD010000066.1"/>
</dbReference>
<evidence type="ECO:0000313" key="2">
    <source>
        <dbReference type="EMBL" id="MBL6449392.1"/>
    </source>
</evidence>
<feature type="transmembrane region" description="Helical" evidence="1">
    <location>
        <begin position="67"/>
        <end position="86"/>
    </location>
</feature>
<evidence type="ECO:0000256" key="1">
    <source>
        <dbReference type="SAM" id="Phobius"/>
    </source>
</evidence>
<comment type="caution">
    <text evidence="2">The sequence shown here is derived from an EMBL/GenBank/DDBJ whole genome shotgun (WGS) entry which is preliminary data.</text>
</comment>
<proteinExistence type="predicted"/>
<protein>
    <submittedName>
        <fullName evidence="2">Uncharacterized protein</fullName>
    </submittedName>
</protein>
<dbReference type="AlphaFoldDB" id="A0A937G2B9"/>
<dbReference type="Proteomes" id="UP000614216">
    <property type="component" value="Unassembled WGS sequence"/>
</dbReference>
<keyword evidence="3" id="KW-1185">Reference proteome</keyword>
<name>A0A937G2B9_9BACT</name>
<dbReference type="EMBL" id="JAEUGD010000066">
    <property type="protein sequence ID" value="MBL6449392.1"/>
    <property type="molecule type" value="Genomic_DNA"/>
</dbReference>
<evidence type="ECO:0000313" key="3">
    <source>
        <dbReference type="Proteomes" id="UP000614216"/>
    </source>
</evidence>
<keyword evidence="1" id="KW-0472">Membrane</keyword>